<evidence type="ECO:0000256" key="6">
    <source>
        <dbReference type="ARBA" id="ARBA00023316"/>
    </source>
</evidence>
<dbReference type="AlphaFoldDB" id="A0A0H2X4J2"/>
<evidence type="ECO:0000256" key="4">
    <source>
        <dbReference type="ARBA" id="ARBA00022960"/>
    </source>
</evidence>
<dbReference type="GO" id="GO:0071555">
    <property type="term" value="P:cell wall organization"/>
    <property type="evidence" value="ECO:0007669"/>
    <property type="project" value="UniProtKB-UniRule"/>
</dbReference>
<sequence length="324" mass="34499">MPSRFHARACLLTLALGAALSSVAQAQQPAAAPAPISAPTTVGTGPRSDLHAQVLLDRAHFSPGQIDGQRGSNQKRAISGFQAAHRIKVTGELDDATWQALQADTTPALVQYTLTDADVAGPFQPIPDRPAEQAKLPALGYVSIEEALGERFHADPDLLRQLNPGVDLSKAGSVIQAPNVDGVPALSKPAKLVIDKSDSTLRLFDAQGKVYAQFPVSSGSKHDPLPIGRWKILGISRDPKFHYNPKLFWDAKPGEGKATLPPGPNNPVGRVWIDLSKPHYGLHGTPEPGHVGKTESHGCVRLTNWDVVNLASVVDASVPVVMQE</sequence>
<dbReference type="GO" id="GO:0016740">
    <property type="term" value="F:transferase activity"/>
    <property type="evidence" value="ECO:0007669"/>
    <property type="project" value="UniProtKB-KW"/>
</dbReference>
<dbReference type="GeneID" id="58012237"/>
<dbReference type="GO" id="GO:0071972">
    <property type="term" value="F:peptidoglycan L,D-transpeptidase activity"/>
    <property type="evidence" value="ECO:0007669"/>
    <property type="project" value="TreeGrafter"/>
</dbReference>
<dbReference type="Pfam" id="PF03734">
    <property type="entry name" value="YkuD"/>
    <property type="match status" value="1"/>
</dbReference>
<dbReference type="InterPro" id="IPR036365">
    <property type="entry name" value="PGBD-like_sf"/>
</dbReference>
<dbReference type="SUPFAM" id="SSF47090">
    <property type="entry name" value="PGBD-like"/>
    <property type="match status" value="1"/>
</dbReference>
<dbReference type="Gene3D" id="1.10.101.10">
    <property type="entry name" value="PGBD-like superfamily/PGBD"/>
    <property type="match status" value="1"/>
</dbReference>
<feature type="signal peptide" evidence="8">
    <location>
        <begin position="1"/>
        <end position="26"/>
    </location>
</feature>
<dbReference type="CDD" id="cd16913">
    <property type="entry name" value="YkuD_like"/>
    <property type="match status" value="1"/>
</dbReference>
<proteinExistence type="inferred from homology"/>
<evidence type="ECO:0000256" key="3">
    <source>
        <dbReference type="ARBA" id="ARBA00022679"/>
    </source>
</evidence>
<dbReference type="GO" id="GO:0005576">
    <property type="term" value="C:extracellular region"/>
    <property type="evidence" value="ECO:0007669"/>
    <property type="project" value="TreeGrafter"/>
</dbReference>
<keyword evidence="4 7" id="KW-0133">Cell shape</keyword>
<gene>
    <name evidence="10" type="ordered locus">XC_0920</name>
</gene>
<dbReference type="RefSeq" id="WP_011038316.1">
    <property type="nucleotide sequence ID" value="NC_007086.1"/>
</dbReference>
<evidence type="ECO:0000256" key="7">
    <source>
        <dbReference type="PROSITE-ProRule" id="PRU01373"/>
    </source>
</evidence>
<evidence type="ECO:0000256" key="2">
    <source>
        <dbReference type="ARBA" id="ARBA00005992"/>
    </source>
</evidence>
<accession>A0A0H2X4J2</accession>
<dbReference type="PROSITE" id="PS52029">
    <property type="entry name" value="LD_TPASE"/>
    <property type="match status" value="1"/>
</dbReference>
<protein>
    <recommendedName>
        <fullName evidence="9">L,D-TPase catalytic domain-containing protein</fullName>
    </recommendedName>
</protein>
<evidence type="ECO:0000256" key="5">
    <source>
        <dbReference type="ARBA" id="ARBA00022984"/>
    </source>
</evidence>
<keyword evidence="3" id="KW-0808">Transferase</keyword>
<organism evidence="10 11">
    <name type="scientific">Xanthomonas campestris pv. campestris (strain 8004)</name>
    <dbReference type="NCBI Taxonomy" id="314565"/>
    <lineage>
        <taxon>Bacteria</taxon>
        <taxon>Pseudomonadati</taxon>
        <taxon>Pseudomonadota</taxon>
        <taxon>Gammaproteobacteria</taxon>
        <taxon>Lysobacterales</taxon>
        <taxon>Lysobacteraceae</taxon>
        <taxon>Xanthomonas</taxon>
    </lineage>
</organism>
<feature type="active site" description="Proton donor/acceptor" evidence="7">
    <location>
        <position position="283"/>
    </location>
</feature>
<evidence type="ECO:0000313" key="11">
    <source>
        <dbReference type="Proteomes" id="UP000000420"/>
    </source>
</evidence>
<feature type="domain" description="L,D-TPase catalytic" evidence="9">
    <location>
        <begin position="190"/>
        <end position="323"/>
    </location>
</feature>
<comment type="pathway">
    <text evidence="1 7">Cell wall biogenesis; peptidoglycan biosynthesis.</text>
</comment>
<dbReference type="Proteomes" id="UP000000420">
    <property type="component" value="Chromosome"/>
</dbReference>
<dbReference type="InterPro" id="IPR005490">
    <property type="entry name" value="LD_TPept_cat_dom"/>
</dbReference>
<evidence type="ECO:0000256" key="8">
    <source>
        <dbReference type="SAM" id="SignalP"/>
    </source>
</evidence>
<dbReference type="Gene3D" id="2.40.440.10">
    <property type="entry name" value="L,D-transpeptidase catalytic domain-like"/>
    <property type="match status" value="1"/>
</dbReference>
<dbReference type="GO" id="GO:0018104">
    <property type="term" value="P:peptidoglycan-protein cross-linking"/>
    <property type="evidence" value="ECO:0007669"/>
    <property type="project" value="TreeGrafter"/>
</dbReference>
<dbReference type="UniPathway" id="UPA00219"/>
<comment type="similarity">
    <text evidence="2">Belongs to the YkuD family.</text>
</comment>
<dbReference type="SUPFAM" id="SSF141523">
    <property type="entry name" value="L,D-transpeptidase catalytic domain-like"/>
    <property type="match status" value="1"/>
</dbReference>
<dbReference type="PANTHER" id="PTHR30582:SF30">
    <property type="entry name" value="BLR4375 PROTEIN"/>
    <property type="match status" value="1"/>
</dbReference>
<dbReference type="KEGG" id="xcb:XC_0920"/>
<dbReference type="InterPro" id="IPR050979">
    <property type="entry name" value="LD-transpeptidase"/>
</dbReference>
<dbReference type="InterPro" id="IPR036366">
    <property type="entry name" value="PGBDSf"/>
</dbReference>
<keyword evidence="8" id="KW-0732">Signal</keyword>
<dbReference type="GO" id="GO:0008360">
    <property type="term" value="P:regulation of cell shape"/>
    <property type="evidence" value="ECO:0007669"/>
    <property type="project" value="UniProtKB-UniRule"/>
</dbReference>
<evidence type="ECO:0000313" key="10">
    <source>
        <dbReference type="EMBL" id="AAY47994.1"/>
    </source>
</evidence>
<dbReference type="HOGENOM" id="CLU_042399_6_0_6"/>
<reference evidence="10 11" key="1">
    <citation type="journal article" date="2005" name="Genome Res.">
        <title>Comparative and functional genomic analyses of the pathogenicity of phytopathogen Xanthomonas campestris pv. campestris.</title>
        <authorList>
            <person name="Qian W."/>
            <person name="Jia Y."/>
            <person name="Ren S.X."/>
            <person name="He Y.Q."/>
            <person name="Feng J.X."/>
            <person name="Lu L.F."/>
            <person name="Sun Q."/>
            <person name="Ying G."/>
            <person name="Tang D.J."/>
            <person name="Tang H."/>
            <person name="Wu W."/>
            <person name="Hao P."/>
            <person name="Wang L."/>
            <person name="Jiang B.L."/>
            <person name="Zeng S."/>
            <person name="Gu W.Y."/>
            <person name="Lu G."/>
            <person name="Rong L."/>
            <person name="Tian Y."/>
            <person name="Yao Z."/>
            <person name="Fu G."/>
            <person name="Chen B."/>
            <person name="Fang R."/>
            <person name="Qiang B."/>
            <person name="Chen Z."/>
            <person name="Zhao G.P."/>
            <person name="Tang J.L."/>
            <person name="He C."/>
        </authorList>
    </citation>
    <scope>NUCLEOTIDE SEQUENCE [LARGE SCALE GENOMIC DNA]</scope>
    <source>
        <strain evidence="10 11">8004</strain>
    </source>
</reference>
<feature type="active site" description="Nucleophile" evidence="7">
    <location>
        <position position="299"/>
    </location>
</feature>
<keyword evidence="6 7" id="KW-0961">Cell wall biogenesis/degradation</keyword>
<dbReference type="InterPro" id="IPR038063">
    <property type="entry name" value="Transpep_catalytic_dom"/>
</dbReference>
<feature type="chain" id="PRO_5002601445" description="L,D-TPase catalytic domain-containing protein" evidence="8">
    <location>
        <begin position="27"/>
        <end position="324"/>
    </location>
</feature>
<evidence type="ECO:0000259" key="9">
    <source>
        <dbReference type="PROSITE" id="PS52029"/>
    </source>
</evidence>
<keyword evidence="5 7" id="KW-0573">Peptidoglycan synthesis</keyword>
<evidence type="ECO:0000256" key="1">
    <source>
        <dbReference type="ARBA" id="ARBA00004752"/>
    </source>
</evidence>
<name>A0A0H2X4J2_XANC8</name>
<dbReference type="InterPro" id="IPR002477">
    <property type="entry name" value="Peptidoglycan-bd-like"/>
</dbReference>
<dbReference type="Pfam" id="PF01471">
    <property type="entry name" value="PG_binding_1"/>
    <property type="match status" value="1"/>
</dbReference>
<dbReference type="PANTHER" id="PTHR30582">
    <property type="entry name" value="L,D-TRANSPEPTIDASE"/>
    <property type="match status" value="1"/>
</dbReference>
<dbReference type="EMBL" id="CP000050">
    <property type="protein sequence ID" value="AAY47994.1"/>
    <property type="molecule type" value="Genomic_DNA"/>
</dbReference>